<reference evidence="1 2" key="1">
    <citation type="journal article" date="2019" name="Commun. Biol.">
        <title>The bagworm genome reveals a unique fibroin gene that provides high tensile strength.</title>
        <authorList>
            <person name="Kono N."/>
            <person name="Nakamura H."/>
            <person name="Ohtoshi R."/>
            <person name="Tomita M."/>
            <person name="Numata K."/>
            <person name="Arakawa K."/>
        </authorList>
    </citation>
    <scope>NUCLEOTIDE SEQUENCE [LARGE SCALE GENOMIC DNA]</scope>
</reference>
<comment type="caution">
    <text evidence="1">The sequence shown here is derived from an EMBL/GenBank/DDBJ whole genome shotgun (WGS) entry which is preliminary data.</text>
</comment>
<protein>
    <submittedName>
        <fullName evidence="1">Uncharacterized protein</fullName>
    </submittedName>
</protein>
<sequence length="146" mass="16487">MSEEQQNRLNSLEVSAVPSWKGENSNSILNRIVVKVGFILLPIDIYYIHWVRKFPSTTISLKNSDETLSKHPKAIPNIIRAATIDGNRVQRVHIKCMKTTGNWSEAAFCGYRVRFVRVQGKTSGLMRDSGLLEAVRRGLSPHTQPL</sequence>
<accession>A0A4C1V9X4</accession>
<organism evidence="1 2">
    <name type="scientific">Eumeta variegata</name>
    <name type="common">Bagworm moth</name>
    <name type="synonym">Eumeta japonica</name>
    <dbReference type="NCBI Taxonomy" id="151549"/>
    <lineage>
        <taxon>Eukaryota</taxon>
        <taxon>Metazoa</taxon>
        <taxon>Ecdysozoa</taxon>
        <taxon>Arthropoda</taxon>
        <taxon>Hexapoda</taxon>
        <taxon>Insecta</taxon>
        <taxon>Pterygota</taxon>
        <taxon>Neoptera</taxon>
        <taxon>Endopterygota</taxon>
        <taxon>Lepidoptera</taxon>
        <taxon>Glossata</taxon>
        <taxon>Ditrysia</taxon>
        <taxon>Tineoidea</taxon>
        <taxon>Psychidae</taxon>
        <taxon>Oiketicinae</taxon>
        <taxon>Eumeta</taxon>
    </lineage>
</organism>
<dbReference type="AlphaFoldDB" id="A0A4C1V9X4"/>
<dbReference type="Proteomes" id="UP000299102">
    <property type="component" value="Unassembled WGS sequence"/>
</dbReference>
<evidence type="ECO:0000313" key="1">
    <source>
        <dbReference type="EMBL" id="GBP35768.1"/>
    </source>
</evidence>
<dbReference type="EMBL" id="BGZK01000309">
    <property type="protein sequence ID" value="GBP35768.1"/>
    <property type="molecule type" value="Genomic_DNA"/>
</dbReference>
<proteinExistence type="predicted"/>
<name>A0A4C1V9X4_EUMVA</name>
<evidence type="ECO:0000313" key="2">
    <source>
        <dbReference type="Proteomes" id="UP000299102"/>
    </source>
</evidence>
<gene>
    <name evidence="1" type="ORF">EVAR_20621_1</name>
</gene>
<dbReference type="OrthoDB" id="5989141at2759"/>
<keyword evidence="2" id="KW-1185">Reference proteome</keyword>